<dbReference type="InterPro" id="IPR000891">
    <property type="entry name" value="PYR_CT"/>
</dbReference>
<feature type="domain" description="Pyruvate carboxyltransferase" evidence="3">
    <location>
        <begin position="7"/>
        <end position="258"/>
    </location>
</feature>
<dbReference type="PROSITE" id="PS50991">
    <property type="entry name" value="PYR_CT"/>
    <property type="match status" value="1"/>
</dbReference>
<dbReference type="Pfam" id="PF22617">
    <property type="entry name" value="HCS_D2"/>
    <property type="match status" value="1"/>
</dbReference>
<protein>
    <recommendedName>
        <fullName evidence="3">Pyruvate carboxyltransferase domain-containing protein</fullName>
    </recommendedName>
</protein>
<comment type="caution">
    <text evidence="4">The sequence shown here is derived from an EMBL/GenBank/DDBJ whole genome shotgun (WGS) entry which is preliminary data.</text>
</comment>
<organism evidence="4 5">
    <name type="scientific">Streptomyces piniterrae</name>
    <dbReference type="NCBI Taxonomy" id="2571125"/>
    <lineage>
        <taxon>Bacteria</taxon>
        <taxon>Bacillati</taxon>
        <taxon>Actinomycetota</taxon>
        <taxon>Actinomycetes</taxon>
        <taxon>Kitasatosporales</taxon>
        <taxon>Streptomycetaceae</taxon>
        <taxon>Streptomyces</taxon>
    </lineage>
</organism>
<keyword evidence="1 2" id="KW-0808">Transferase</keyword>
<dbReference type="PROSITE" id="PS00815">
    <property type="entry name" value="AIPM_HOMOCIT_SYNTH_1"/>
    <property type="match status" value="1"/>
</dbReference>
<evidence type="ECO:0000313" key="4">
    <source>
        <dbReference type="EMBL" id="TJZ59018.1"/>
    </source>
</evidence>
<dbReference type="InterPro" id="IPR054691">
    <property type="entry name" value="LeuA/HCS_post-cat"/>
</dbReference>
<evidence type="ECO:0000256" key="2">
    <source>
        <dbReference type="RuleBase" id="RU003523"/>
    </source>
</evidence>
<accession>A0A4V5MMA0</accession>
<dbReference type="GO" id="GO:0019752">
    <property type="term" value="P:carboxylic acid metabolic process"/>
    <property type="evidence" value="ECO:0007669"/>
    <property type="project" value="InterPro"/>
</dbReference>
<dbReference type="EMBL" id="SUMB01000001">
    <property type="protein sequence ID" value="TJZ59018.1"/>
    <property type="molecule type" value="Genomic_DNA"/>
</dbReference>
<dbReference type="RefSeq" id="WP_136737970.1">
    <property type="nucleotide sequence ID" value="NZ_SUMB01000001.1"/>
</dbReference>
<dbReference type="InterPro" id="IPR002034">
    <property type="entry name" value="AIPM/Hcit_synth_CS"/>
</dbReference>
<dbReference type="GO" id="GO:0046912">
    <property type="term" value="F:acyltransferase activity, acyl groups converted into alkyl on transfer"/>
    <property type="evidence" value="ECO:0007669"/>
    <property type="project" value="InterPro"/>
</dbReference>
<dbReference type="Gene3D" id="3.20.20.70">
    <property type="entry name" value="Aldolase class I"/>
    <property type="match status" value="1"/>
</dbReference>
<dbReference type="Pfam" id="PF00682">
    <property type="entry name" value="HMGL-like"/>
    <property type="match status" value="1"/>
</dbReference>
<dbReference type="OrthoDB" id="9803573at2"/>
<comment type="similarity">
    <text evidence="2">Belongs to the alpha-IPM synthase/homocitrate synthase family.</text>
</comment>
<keyword evidence="5" id="KW-1185">Reference proteome</keyword>
<dbReference type="InterPro" id="IPR013785">
    <property type="entry name" value="Aldolase_TIM"/>
</dbReference>
<gene>
    <name evidence="4" type="ORF">FCH28_02405</name>
</gene>
<dbReference type="PANTHER" id="PTHR42880:SF1">
    <property type="entry name" value="ISOPROPYLMALATE_HOMOCITRATE_CITRAMALATE SYNTHASE FAMILY PROTEIN"/>
    <property type="match status" value="1"/>
</dbReference>
<proteinExistence type="inferred from homology"/>
<dbReference type="Gene3D" id="1.10.238.260">
    <property type="match status" value="1"/>
</dbReference>
<evidence type="ECO:0000313" key="5">
    <source>
        <dbReference type="Proteomes" id="UP000308697"/>
    </source>
</evidence>
<dbReference type="CDD" id="cd07939">
    <property type="entry name" value="DRE_TIM_NifV"/>
    <property type="match status" value="1"/>
</dbReference>
<dbReference type="PANTHER" id="PTHR42880">
    <property type="entry name" value="HOMOCITRATE SYNTHASE"/>
    <property type="match status" value="1"/>
</dbReference>
<dbReference type="AlphaFoldDB" id="A0A4V5MMA0"/>
<evidence type="ECO:0000256" key="1">
    <source>
        <dbReference type="ARBA" id="ARBA00022679"/>
    </source>
</evidence>
<dbReference type="SUPFAM" id="SSF51569">
    <property type="entry name" value="Aldolase"/>
    <property type="match status" value="1"/>
</dbReference>
<reference evidence="4 5" key="1">
    <citation type="submission" date="2019-04" db="EMBL/GenBank/DDBJ databases">
        <title>Streptomyces piniterrae sp. nov., a heliquinomycin-producing actinomycete isolated from rhizosphere soil of Pinus yunnanensis.</title>
        <authorList>
            <person name="Zhuang X."/>
            <person name="Zhao J."/>
        </authorList>
    </citation>
    <scope>NUCLEOTIDE SEQUENCE [LARGE SCALE GENOMIC DNA]</scope>
    <source>
        <strain evidence="5">jys28</strain>
    </source>
</reference>
<evidence type="ECO:0000259" key="3">
    <source>
        <dbReference type="PROSITE" id="PS50991"/>
    </source>
</evidence>
<dbReference type="InterPro" id="IPR013477">
    <property type="entry name" value="NifV/FrbC"/>
</dbReference>
<dbReference type="Proteomes" id="UP000308697">
    <property type="component" value="Unassembled WGS sequence"/>
</dbReference>
<name>A0A4V5MMA0_9ACTN</name>
<sequence>MPIRNDLVLEDTTLRDGEQTPGVAFSKETKTKILDALLAAGVGSVEIGIPAMGGEELEFIRSCVDRQDEARLVVWHRGVRADVESSLDMGFKAVHIGLPTSKGHLKASVRKDRSWLLATATDLVKMAKDRGAFVSISAEDIARTEISFLQEYAGVVHEAGADRLRLSDTVGLLGPEAYGERVAAVGSAAPIDTQCHAHNDFGLATANTLAGLKAGARYFHVTVNAIGERAGMADLAQVVVALKKLYDRDLGIDLTKLKELSLLVSRAARHPVLPWQPVIGDNVFAHESGIHANGMLRDTSTFEPFPPEHVGGERRYVLGKHSGRALVEWALEQQGIEPQEDLLGRCLDEVRAQSIRTGGAVSQEDLADIYKKALAEAGV</sequence>